<feature type="domain" description="SET" evidence="2">
    <location>
        <begin position="137"/>
        <end position="293"/>
    </location>
</feature>
<dbReference type="CDD" id="cd20071">
    <property type="entry name" value="SET_SMYD"/>
    <property type="match status" value="1"/>
</dbReference>
<dbReference type="SMART" id="SM00317">
    <property type="entry name" value="SET"/>
    <property type="match status" value="1"/>
</dbReference>
<dbReference type="Gene3D" id="2.170.270.10">
    <property type="entry name" value="SET domain"/>
    <property type="match status" value="1"/>
</dbReference>
<dbReference type="Pfam" id="PF00856">
    <property type="entry name" value="SET"/>
    <property type="match status" value="1"/>
</dbReference>
<dbReference type="EMBL" id="JAULSW010000009">
    <property type="protein sequence ID" value="KAK3370654.1"/>
    <property type="molecule type" value="Genomic_DNA"/>
</dbReference>
<dbReference type="SUPFAM" id="SSF82199">
    <property type="entry name" value="SET domain"/>
    <property type="match status" value="1"/>
</dbReference>
<gene>
    <name evidence="3" type="ORF">B0H63DRAFT_487371</name>
</gene>
<dbReference type="Gene3D" id="1.25.40.10">
    <property type="entry name" value="Tetratricopeptide repeat domain"/>
    <property type="match status" value="1"/>
</dbReference>
<dbReference type="AlphaFoldDB" id="A0AAE0K6B0"/>
<sequence length="431" mass="46847">MLASSIMLSVRIICLHALAIATSAKNFPAQLKEHCSNNPAGPLRPLAHHTTCPPLVDDDTFVPSNPGPWSYPPTCVIAASRTNWAPSSKKEKKLCAYTASSIRGGSALSVITTTEIAASMSAMLLDPDIAWLEKQRGGVSLTDFRAEAHKVQRITGKGLGVVATEKIRRGQVVMVEQPVMVQLADWEPLGWKKSEVVRLLREGAAKLPPRERKRLFQMAHRGMGDIVDDVVRTNAYQAFVDGVEHSALYPEVARINHACKPNCIIRHSSTTLIMEVVAYTDISPGEELSVSYVPLNLVSDQRSSMLKGQWGFNCTCPLCSDAKASTASDDNRNRVADILKMLGGGSGLSSGALRAAVAEMEDLVAEEGMAAQIGDLYGIVADVCLTMGNLGMARELAEQTLDVQRWYAGVDNERTTKALEFWQEVNEMKPV</sequence>
<dbReference type="InterPro" id="IPR011990">
    <property type="entry name" value="TPR-like_helical_dom_sf"/>
</dbReference>
<protein>
    <recommendedName>
        <fullName evidence="2">SET domain-containing protein</fullName>
    </recommendedName>
</protein>
<feature type="signal peptide" evidence="1">
    <location>
        <begin position="1"/>
        <end position="24"/>
    </location>
</feature>
<keyword evidence="4" id="KW-1185">Reference proteome</keyword>
<keyword evidence="1" id="KW-0732">Signal</keyword>
<dbReference type="Proteomes" id="UP001285441">
    <property type="component" value="Unassembled WGS sequence"/>
</dbReference>
<feature type="chain" id="PRO_5041991073" description="SET domain-containing protein" evidence="1">
    <location>
        <begin position="25"/>
        <end position="431"/>
    </location>
</feature>
<dbReference type="PANTHER" id="PTHR47332">
    <property type="entry name" value="SET DOMAIN-CONTAINING PROTEIN 5"/>
    <property type="match status" value="1"/>
</dbReference>
<reference evidence="3" key="2">
    <citation type="submission" date="2023-06" db="EMBL/GenBank/DDBJ databases">
        <authorList>
            <consortium name="Lawrence Berkeley National Laboratory"/>
            <person name="Haridas S."/>
            <person name="Hensen N."/>
            <person name="Bonometti L."/>
            <person name="Westerberg I."/>
            <person name="Brannstrom I.O."/>
            <person name="Guillou S."/>
            <person name="Cros-Aarteil S."/>
            <person name="Calhoun S."/>
            <person name="Kuo A."/>
            <person name="Mondo S."/>
            <person name="Pangilinan J."/>
            <person name="Riley R."/>
            <person name="LaButti K."/>
            <person name="Andreopoulos B."/>
            <person name="Lipzen A."/>
            <person name="Chen C."/>
            <person name="Yanf M."/>
            <person name="Daum C."/>
            <person name="Ng V."/>
            <person name="Clum A."/>
            <person name="Steindorff A."/>
            <person name="Ohm R."/>
            <person name="Martin F."/>
            <person name="Silar P."/>
            <person name="Natvig D."/>
            <person name="Lalanne C."/>
            <person name="Gautier V."/>
            <person name="Ament-velasquez S.L."/>
            <person name="Kruys A."/>
            <person name="Hutchinson M.I."/>
            <person name="Powell A.J."/>
            <person name="Barry K."/>
            <person name="Miller A.N."/>
            <person name="Grigoriev I.V."/>
            <person name="Debuchy R."/>
            <person name="Gladieux P."/>
            <person name="Thoren M.H."/>
            <person name="Johannesson H."/>
        </authorList>
    </citation>
    <scope>NUCLEOTIDE SEQUENCE</scope>
    <source>
        <strain evidence="3">CBS 232.78</strain>
    </source>
</reference>
<evidence type="ECO:0000313" key="4">
    <source>
        <dbReference type="Proteomes" id="UP001285441"/>
    </source>
</evidence>
<dbReference type="InterPro" id="IPR001214">
    <property type="entry name" value="SET_dom"/>
</dbReference>
<organism evidence="3 4">
    <name type="scientific">Podospora didyma</name>
    <dbReference type="NCBI Taxonomy" id="330526"/>
    <lineage>
        <taxon>Eukaryota</taxon>
        <taxon>Fungi</taxon>
        <taxon>Dikarya</taxon>
        <taxon>Ascomycota</taxon>
        <taxon>Pezizomycotina</taxon>
        <taxon>Sordariomycetes</taxon>
        <taxon>Sordariomycetidae</taxon>
        <taxon>Sordariales</taxon>
        <taxon>Podosporaceae</taxon>
        <taxon>Podospora</taxon>
    </lineage>
</organism>
<reference evidence="3" key="1">
    <citation type="journal article" date="2023" name="Mol. Phylogenet. Evol.">
        <title>Genome-scale phylogeny and comparative genomics of the fungal order Sordariales.</title>
        <authorList>
            <person name="Hensen N."/>
            <person name="Bonometti L."/>
            <person name="Westerberg I."/>
            <person name="Brannstrom I.O."/>
            <person name="Guillou S."/>
            <person name="Cros-Aarteil S."/>
            <person name="Calhoun S."/>
            <person name="Haridas S."/>
            <person name="Kuo A."/>
            <person name="Mondo S."/>
            <person name="Pangilinan J."/>
            <person name="Riley R."/>
            <person name="LaButti K."/>
            <person name="Andreopoulos B."/>
            <person name="Lipzen A."/>
            <person name="Chen C."/>
            <person name="Yan M."/>
            <person name="Daum C."/>
            <person name="Ng V."/>
            <person name="Clum A."/>
            <person name="Steindorff A."/>
            <person name="Ohm R.A."/>
            <person name="Martin F."/>
            <person name="Silar P."/>
            <person name="Natvig D.O."/>
            <person name="Lalanne C."/>
            <person name="Gautier V."/>
            <person name="Ament-Velasquez S.L."/>
            <person name="Kruys A."/>
            <person name="Hutchinson M.I."/>
            <person name="Powell A.J."/>
            <person name="Barry K."/>
            <person name="Miller A.N."/>
            <person name="Grigoriev I.V."/>
            <person name="Debuchy R."/>
            <person name="Gladieux P."/>
            <person name="Hiltunen Thoren M."/>
            <person name="Johannesson H."/>
        </authorList>
    </citation>
    <scope>NUCLEOTIDE SEQUENCE</scope>
    <source>
        <strain evidence="3">CBS 232.78</strain>
    </source>
</reference>
<comment type="caution">
    <text evidence="3">The sequence shown here is derived from an EMBL/GenBank/DDBJ whole genome shotgun (WGS) entry which is preliminary data.</text>
</comment>
<dbReference type="InterPro" id="IPR046341">
    <property type="entry name" value="SET_dom_sf"/>
</dbReference>
<dbReference type="InterPro" id="IPR053185">
    <property type="entry name" value="SET_domain_protein"/>
</dbReference>
<proteinExistence type="predicted"/>
<evidence type="ECO:0000256" key="1">
    <source>
        <dbReference type="SAM" id="SignalP"/>
    </source>
</evidence>
<dbReference type="PROSITE" id="PS50280">
    <property type="entry name" value="SET"/>
    <property type="match status" value="1"/>
</dbReference>
<evidence type="ECO:0000313" key="3">
    <source>
        <dbReference type="EMBL" id="KAK3370654.1"/>
    </source>
</evidence>
<accession>A0AAE0K6B0</accession>
<dbReference type="PANTHER" id="PTHR47332:SF6">
    <property type="entry name" value="SET DOMAIN-CONTAINING PROTEIN"/>
    <property type="match status" value="1"/>
</dbReference>
<name>A0AAE0K6B0_9PEZI</name>
<evidence type="ECO:0000259" key="2">
    <source>
        <dbReference type="PROSITE" id="PS50280"/>
    </source>
</evidence>